<evidence type="ECO:0000256" key="1">
    <source>
        <dbReference type="ARBA" id="ARBA00023125"/>
    </source>
</evidence>
<dbReference type="Pfam" id="PF13102">
    <property type="entry name" value="Phage_int_SAM_5"/>
    <property type="match status" value="1"/>
</dbReference>
<evidence type="ECO:0000313" key="3">
    <source>
        <dbReference type="EMBL" id="MCW3808096.1"/>
    </source>
</evidence>
<sequence length="136" mass="16266">MAERKSLKYLIDYHKKTQSNILSNGTLAHYKTTEKYLMDFLSSVKKADDVYIEEIDYQFITEFEHYLRSFEPKDHQRPMSHNVVMKHMTRLRKMLNMATKLEWIPGNAFNRYAISYTKVDRGHLTELELQTIISKK</sequence>
<dbReference type="InterPro" id="IPR011010">
    <property type="entry name" value="DNA_brk_join_enz"/>
</dbReference>
<dbReference type="GO" id="GO:0003677">
    <property type="term" value="F:DNA binding"/>
    <property type="evidence" value="ECO:0007669"/>
    <property type="project" value="UniProtKB-KW"/>
</dbReference>
<dbReference type="Gene3D" id="1.10.150.130">
    <property type="match status" value="1"/>
</dbReference>
<dbReference type="Proteomes" id="UP001207408">
    <property type="component" value="Unassembled WGS sequence"/>
</dbReference>
<dbReference type="EMBL" id="JAPDPI010000095">
    <property type="protein sequence ID" value="MCW3808096.1"/>
    <property type="molecule type" value="Genomic_DNA"/>
</dbReference>
<organism evidence="3 4">
    <name type="scientific">Plebeiibacterium marinum</name>
    <dbReference type="NCBI Taxonomy" id="2992111"/>
    <lineage>
        <taxon>Bacteria</taxon>
        <taxon>Pseudomonadati</taxon>
        <taxon>Bacteroidota</taxon>
        <taxon>Bacteroidia</taxon>
        <taxon>Marinilabiliales</taxon>
        <taxon>Marinilabiliaceae</taxon>
        <taxon>Plebeiibacterium</taxon>
    </lineage>
</organism>
<protein>
    <submittedName>
        <fullName evidence="3">Phage integrase SAM-like domain-containing protein</fullName>
    </submittedName>
</protein>
<feature type="domain" description="Phage integrase SAM-like" evidence="2">
    <location>
        <begin position="10"/>
        <end position="112"/>
    </location>
</feature>
<proteinExistence type="predicted"/>
<evidence type="ECO:0000259" key="2">
    <source>
        <dbReference type="Pfam" id="PF13102"/>
    </source>
</evidence>
<dbReference type="RefSeq" id="WP_301202651.1">
    <property type="nucleotide sequence ID" value="NZ_JAPDPI010000095.1"/>
</dbReference>
<evidence type="ECO:0000313" key="4">
    <source>
        <dbReference type="Proteomes" id="UP001207408"/>
    </source>
</evidence>
<keyword evidence="1" id="KW-0238">DNA-binding</keyword>
<dbReference type="InterPro" id="IPR010998">
    <property type="entry name" value="Integrase_recombinase_N"/>
</dbReference>
<accession>A0AAE3MIJ4</accession>
<gene>
    <name evidence="3" type="ORF">OM074_20915</name>
</gene>
<dbReference type="AlphaFoldDB" id="A0AAE3MIJ4"/>
<dbReference type="InterPro" id="IPR025269">
    <property type="entry name" value="SAM-like_dom"/>
</dbReference>
<keyword evidence="4" id="KW-1185">Reference proteome</keyword>
<dbReference type="SUPFAM" id="SSF56349">
    <property type="entry name" value="DNA breaking-rejoining enzymes"/>
    <property type="match status" value="1"/>
</dbReference>
<reference evidence="3" key="1">
    <citation type="submission" date="2022-10" db="EMBL/GenBank/DDBJ databases">
        <authorList>
            <person name="Yu W.X."/>
        </authorList>
    </citation>
    <scope>NUCLEOTIDE SEQUENCE</scope>
    <source>
        <strain evidence="3">D04</strain>
    </source>
</reference>
<name>A0AAE3MIJ4_9BACT</name>
<comment type="caution">
    <text evidence="3">The sequence shown here is derived from an EMBL/GenBank/DDBJ whole genome shotgun (WGS) entry which is preliminary data.</text>
</comment>